<dbReference type="PANTHER" id="PTHR47414">
    <property type="entry name" value="PEPTIDYL-PROLYL CIS-TRANS ISOMERASE FKBP20-2, CHLOROPLASTIC"/>
    <property type="match status" value="1"/>
</dbReference>
<evidence type="ECO:0000313" key="3">
    <source>
        <dbReference type="EMBL" id="KAF9602965.1"/>
    </source>
</evidence>
<gene>
    <name evidence="3" type="ORF">IFM89_032968</name>
</gene>
<keyword evidence="4" id="KW-1185">Reference proteome</keyword>
<dbReference type="SUPFAM" id="SSF54534">
    <property type="entry name" value="FKBP-like"/>
    <property type="match status" value="1"/>
</dbReference>
<dbReference type="InterPro" id="IPR046357">
    <property type="entry name" value="PPIase_dom_sf"/>
</dbReference>
<feature type="domain" description="PPIase FKBP-type" evidence="2">
    <location>
        <begin position="164"/>
        <end position="251"/>
    </location>
</feature>
<dbReference type="Pfam" id="PF00254">
    <property type="entry name" value="FKBP_C"/>
    <property type="match status" value="1"/>
</dbReference>
<comment type="catalytic activity">
    <reaction evidence="1">
        <text>[protein]-peptidylproline (omega=180) = [protein]-peptidylproline (omega=0)</text>
        <dbReference type="Rhea" id="RHEA:16237"/>
        <dbReference type="Rhea" id="RHEA-COMP:10747"/>
        <dbReference type="Rhea" id="RHEA-COMP:10748"/>
        <dbReference type="ChEBI" id="CHEBI:83833"/>
        <dbReference type="ChEBI" id="CHEBI:83834"/>
        <dbReference type="EC" id="5.2.1.8"/>
    </reaction>
</comment>
<keyword evidence="1" id="KW-0413">Isomerase</keyword>
<dbReference type="EC" id="5.2.1.8" evidence="1"/>
<sequence>MNSFLLISTRNMQTSSATSLSHFSTFPCRRRLLHRGKLRPFTFQQKHTLIITNASSCIVKERCISERQENLSRRCLLFLLASSGLFATNSASAKTKGKNPYDDKRLLEQNRRIQQANNVPDEFPNFIREGFEVKVVTPDTYVKCDSGLIYLDIEAGQGDCPKDGQQVTFHYVGYNESGRRIDSTYLQGAPAKIRMGTNSLVPGFEEGIRDMKPGGKRRVIIPPELGPPVGPSTFFSSKQFEVFDVELLNIQNCERRTILAFYSDVVCS</sequence>
<dbReference type="PANTHER" id="PTHR47414:SF1">
    <property type="entry name" value="PEPTIDYL-PROLYL CIS-TRANS ISOMERASE FKBP20-2, CHLOROPLASTIC"/>
    <property type="match status" value="1"/>
</dbReference>
<keyword evidence="1" id="KW-0697">Rotamase</keyword>
<proteinExistence type="predicted"/>
<evidence type="ECO:0000313" key="4">
    <source>
        <dbReference type="Proteomes" id="UP000631114"/>
    </source>
</evidence>
<dbReference type="OrthoDB" id="1902587at2759"/>
<reference evidence="3 4" key="1">
    <citation type="submission" date="2020-10" db="EMBL/GenBank/DDBJ databases">
        <title>The Coptis chinensis genome and diversification of protoberbering-type alkaloids.</title>
        <authorList>
            <person name="Wang B."/>
            <person name="Shu S."/>
            <person name="Song C."/>
            <person name="Liu Y."/>
        </authorList>
    </citation>
    <scope>NUCLEOTIDE SEQUENCE [LARGE SCALE GENOMIC DNA]</scope>
    <source>
        <strain evidence="3">HL-2020</strain>
        <tissue evidence="3">Leaf</tissue>
    </source>
</reference>
<evidence type="ECO:0000256" key="1">
    <source>
        <dbReference type="PROSITE-ProRule" id="PRU00277"/>
    </source>
</evidence>
<dbReference type="Proteomes" id="UP000631114">
    <property type="component" value="Unassembled WGS sequence"/>
</dbReference>
<dbReference type="GO" id="GO:0003755">
    <property type="term" value="F:peptidyl-prolyl cis-trans isomerase activity"/>
    <property type="evidence" value="ECO:0007669"/>
    <property type="project" value="UniProtKB-KW"/>
</dbReference>
<dbReference type="InterPro" id="IPR001179">
    <property type="entry name" value="PPIase_FKBP_dom"/>
</dbReference>
<protein>
    <recommendedName>
        <fullName evidence="1">peptidylprolyl isomerase</fullName>
        <ecNumber evidence="1">5.2.1.8</ecNumber>
    </recommendedName>
</protein>
<accession>A0A835LPT6</accession>
<evidence type="ECO:0000259" key="2">
    <source>
        <dbReference type="PROSITE" id="PS50059"/>
    </source>
</evidence>
<dbReference type="AlphaFoldDB" id="A0A835LPT6"/>
<dbReference type="InterPro" id="IPR044239">
    <property type="entry name" value="FKBP20-2-like"/>
</dbReference>
<comment type="caution">
    <text evidence="3">The sequence shown here is derived from an EMBL/GenBank/DDBJ whole genome shotgun (WGS) entry which is preliminary data.</text>
</comment>
<name>A0A835LPT6_9MAGN</name>
<dbReference type="EMBL" id="JADFTS010000006">
    <property type="protein sequence ID" value="KAF9602965.1"/>
    <property type="molecule type" value="Genomic_DNA"/>
</dbReference>
<organism evidence="3 4">
    <name type="scientific">Coptis chinensis</name>
    <dbReference type="NCBI Taxonomy" id="261450"/>
    <lineage>
        <taxon>Eukaryota</taxon>
        <taxon>Viridiplantae</taxon>
        <taxon>Streptophyta</taxon>
        <taxon>Embryophyta</taxon>
        <taxon>Tracheophyta</taxon>
        <taxon>Spermatophyta</taxon>
        <taxon>Magnoliopsida</taxon>
        <taxon>Ranunculales</taxon>
        <taxon>Ranunculaceae</taxon>
        <taxon>Coptidoideae</taxon>
        <taxon>Coptis</taxon>
    </lineage>
</organism>
<dbReference type="PROSITE" id="PS50059">
    <property type="entry name" value="FKBP_PPIASE"/>
    <property type="match status" value="1"/>
</dbReference>
<dbReference type="Gene3D" id="3.10.50.40">
    <property type="match status" value="1"/>
</dbReference>